<dbReference type="STRING" id="83655.APT61_04360"/>
<dbReference type="AlphaFoldDB" id="A0A4V6JKS1"/>
<evidence type="ECO:0000313" key="7">
    <source>
        <dbReference type="Proteomes" id="UP000222768"/>
    </source>
</evidence>
<keyword evidence="1" id="KW-0805">Transcription regulation</keyword>
<dbReference type="InterPro" id="IPR046335">
    <property type="entry name" value="LacI/GalR-like_sensor"/>
</dbReference>
<dbReference type="RefSeq" id="WP_032613788.1">
    <property type="nucleotide sequence ID" value="NZ_CP083630.1"/>
</dbReference>
<dbReference type="PANTHER" id="PTHR30146:SF67">
    <property type="entry name" value="HTH-TYPE TRANSCRIPTIONAL REGULATOR ASCG"/>
    <property type="match status" value="1"/>
</dbReference>
<dbReference type="CDD" id="cd06270">
    <property type="entry name" value="PBP1_GalS-like"/>
    <property type="match status" value="1"/>
</dbReference>
<gene>
    <name evidence="6" type="primary">ascG_3</name>
    <name evidence="5" type="ORF">CRX53_17945</name>
    <name evidence="6" type="ORF">NCTC13032_05974</name>
</gene>
<dbReference type="Gene3D" id="1.10.260.40">
    <property type="entry name" value="lambda repressor-like DNA-binding domains"/>
    <property type="match status" value="1"/>
</dbReference>
<evidence type="ECO:0000259" key="4">
    <source>
        <dbReference type="PROSITE" id="PS50932"/>
    </source>
</evidence>
<dbReference type="EMBL" id="LR590464">
    <property type="protein sequence ID" value="VTP77393.1"/>
    <property type="molecule type" value="Genomic_DNA"/>
</dbReference>
<dbReference type="PROSITE" id="PS50932">
    <property type="entry name" value="HTH_LACI_2"/>
    <property type="match status" value="1"/>
</dbReference>
<dbReference type="GO" id="GO:0000976">
    <property type="term" value="F:transcription cis-regulatory region binding"/>
    <property type="evidence" value="ECO:0007669"/>
    <property type="project" value="TreeGrafter"/>
</dbReference>
<dbReference type="GO" id="GO:0003700">
    <property type="term" value="F:DNA-binding transcription factor activity"/>
    <property type="evidence" value="ECO:0007669"/>
    <property type="project" value="TreeGrafter"/>
</dbReference>
<evidence type="ECO:0000256" key="1">
    <source>
        <dbReference type="ARBA" id="ARBA00023015"/>
    </source>
</evidence>
<proteinExistence type="predicted"/>
<organism evidence="6 8">
    <name type="scientific">Leclercia adecarboxylata</name>
    <dbReference type="NCBI Taxonomy" id="83655"/>
    <lineage>
        <taxon>Bacteria</taxon>
        <taxon>Pseudomonadati</taxon>
        <taxon>Pseudomonadota</taxon>
        <taxon>Gammaproteobacteria</taxon>
        <taxon>Enterobacterales</taxon>
        <taxon>Enterobacteriaceae</taxon>
        <taxon>Leclercia</taxon>
    </lineage>
</organism>
<name>A0A4V6JKS1_9ENTR</name>
<dbReference type="SUPFAM" id="SSF47413">
    <property type="entry name" value="lambda repressor-like DNA-binding domains"/>
    <property type="match status" value="1"/>
</dbReference>
<keyword evidence="3" id="KW-0804">Transcription</keyword>
<sequence length="345" mass="38139">MATMLDVSLRAGVSKATVSRVLNGTGQVKESTRQQVFNAMEELGYRPNFLARSLANRTSNSIGLVVSTFDGFYFGRLLQQASRQTETHGKQLIVTDGHDTPEREEEAVQMLADRQCDAIVLYTRYMSEKAIMKLINSVQMPLIAINRDVSQARERCVFFEQQSAAFSAVEYLISQGHREIACMTVPIHTPTGKARLAGYRKALEKHGIPWDESRVKYGDSGMTRGYELCQELLNDKVPFSALFACNDDMALGASKALHQAGLRIPQDVSLFGFDDAPCAKWLEPALSTVYLPIDNMITTAIDQAIRLTKNEPIEAIPPFTGTLVLRDSVATGPWFAQNSSSESSS</sequence>
<dbReference type="CDD" id="cd01392">
    <property type="entry name" value="HTH_LacI"/>
    <property type="match status" value="1"/>
</dbReference>
<accession>A0A4V6JKS1</accession>
<dbReference type="Proteomes" id="UP000310719">
    <property type="component" value="Chromosome"/>
</dbReference>
<dbReference type="SUPFAM" id="SSF53822">
    <property type="entry name" value="Periplasmic binding protein-like I"/>
    <property type="match status" value="1"/>
</dbReference>
<dbReference type="PANTHER" id="PTHR30146">
    <property type="entry name" value="LACI-RELATED TRANSCRIPTIONAL REPRESSOR"/>
    <property type="match status" value="1"/>
</dbReference>
<protein>
    <submittedName>
        <fullName evidence="6">Cryptic asc operon repressor</fullName>
    </submittedName>
    <submittedName>
        <fullName evidence="5">LacI family transcriptional regulator</fullName>
    </submittedName>
</protein>
<dbReference type="EMBL" id="PDLK01000002">
    <property type="protein sequence ID" value="PHH05696.1"/>
    <property type="molecule type" value="Genomic_DNA"/>
</dbReference>
<dbReference type="SMART" id="SM00354">
    <property type="entry name" value="HTH_LACI"/>
    <property type="match status" value="1"/>
</dbReference>
<reference evidence="6 8" key="3">
    <citation type="submission" date="2019-05" db="EMBL/GenBank/DDBJ databases">
        <authorList>
            <consortium name="Pathogen Informatics"/>
        </authorList>
    </citation>
    <scope>NUCLEOTIDE SEQUENCE [LARGE SCALE GENOMIC DNA]</scope>
    <source>
        <strain evidence="6 8">NCTC13032</strain>
    </source>
</reference>
<dbReference type="Pfam" id="PF13377">
    <property type="entry name" value="Peripla_BP_3"/>
    <property type="match status" value="1"/>
</dbReference>
<dbReference type="Pfam" id="PF00356">
    <property type="entry name" value="LacI"/>
    <property type="match status" value="1"/>
</dbReference>
<feature type="domain" description="HTH lacI-type" evidence="4">
    <location>
        <begin position="2"/>
        <end position="56"/>
    </location>
</feature>
<dbReference type="InterPro" id="IPR010982">
    <property type="entry name" value="Lambda_DNA-bd_dom_sf"/>
</dbReference>
<reference evidence="5" key="2">
    <citation type="submission" date="2017-09" db="EMBL/GenBank/DDBJ databases">
        <title>FDA dAtabase for Regulatory Grade micrObial Sequences (FDA-ARGOS): Supporting development and validation of Infectious Disease Dx tests.</title>
        <authorList>
            <person name="Minogue T."/>
            <person name="Wolcott M."/>
            <person name="Wasieloski L."/>
            <person name="Aguilar W."/>
            <person name="Moore D."/>
            <person name="Tallon L.J."/>
            <person name="Sadzewicz L."/>
            <person name="Ott S."/>
            <person name="Zhao X."/>
            <person name="Nagaraj S."/>
            <person name="Vavikolanu K."/>
            <person name="Aluvathingal J."/>
            <person name="Nadendla S."/>
            <person name="Sichtig H."/>
        </authorList>
    </citation>
    <scope>NUCLEOTIDE SEQUENCE</scope>
    <source>
        <strain evidence="5">FDAARGOS_404</strain>
    </source>
</reference>
<evidence type="ECO:0000313" key="8">
    <source>
        <dbReference type="Proteomes" id="UP000310719"/>
    </source>
</evidence>
<reference evidence="7" key="1">
    <citation type="submission" date="2017-09" db="EMBL/GenBank/DDBJ databases">
        <title>FDA dAtabase for Regulatory Grade micrObial Sequences (FDA-ARGOS): Supporting development and validation of Infectious Disease Dx tests.</title>
        <authorList>
            <person name="Minogue T."/>
            <person name="Wolcott M."/>
            <person name="Wasieloski L."/>
            <person name="Aguilar W."/>
            <person name="Moore D."/>
            <person name="Tallon L."/>
            <person name="Sadzewicz L."/>
            <person name="Ott S."/>
            <person name="Zhao X."/>
            <person name="Nagaraj S."/>
            <person name="Vavikolanu K."/>
            <person name="Aluvathingal J."/>
            <person name="Nadendla S."/>
            <person name="Sichtig H."/>
        </authorList>
    </citation>
    <scope>NUCLEOTIDE SEQUENCE [LARGE SCALE GENOMIC DNA]</scope>
    <source>
        <strain evidence="7">FDAARGOS_404</strain>
    </source>
</reference>
<dbReference type="InterPro" id="IPR000843">
    <property type="entry name" value="HTH_LacI"/>
</dbReference>
<evidence type="ECO:0000256" key="3">
    <source>
        <dbReference type="ARBA" id="ARBA00023163"/>
    </source>
</evidence>
<evidence type="ECO:0000256" key="2">
    <source>
        <dbReference type="ARBA" id="ARBA00023125"/>
    </source>
</evidence>
<evidence type="ECO:0000313" key="5">
    <source>
        <dbReference type="EMBL" id="PHH05696.1"/>
    </source>
</evidence>
<dbReference type="InterPro" id="IPR028082">
    <property type="entry name" value="Peripla_BP_I"/>
</dbReference>
<keyword evidence="2" id="KW-0238">DNA-binding</keyword>
<dbReference type="Proteomes" id="UP000222768">
    <property type="component" value="Unassembled WGS sequence"/>
</dbReference>
<dbReference type="Gene3D" id="3.40.50.2300">
    <property type="match status" value="2"/>
</dbReference>
<evidence type="ECO:0000313" key="6">
    <source>
        <dbReference type="EMBL" id="VTP77393.1"/>
    </source>
</evidence>